<reference evidence="2 3" key="1">
    <citation type="journal article" date="2019" name="Sci. Rep.">
        <title>Orb-weaving spider Araneus ventricosus genome elucidates the spidroin gene catalogue.</title>
        <authorList>
            <person name="Kono N."/>
            <person name="Nakamura H."/>
            <person name="Ohtoshi R."/>
            <person name="Moran D.A.P."/>
            <person name="Shinohara A."/>
            <person name="Yoshida Y."/>
            <person name="Fujiwara M."/>
            <person name="Mori M."/>
            <person name="Tomita M."/>
            <person name="Arakawa K."/>
        </authorList>
    </citation>
    <scope>NUCLEOTIDE SEQUENCE [LARGE SCALE GENOMIC DNA]</scope>
</reference>
<evidence type="ECO:0000313" key="2">
    <source>
        <dbReference type="EMBL" id="GBN34709.1"/>
    </source>
</evidence>
<protein>
    <submittedName>
        <fullName evidence="2">Putative RNA-directed DNA polymerase from transposon X-element</fullName>
    </submittedName>
</protein>
<dbReference type="Gene3D" id="3.60.10.10">
    <property type="entry name" value="Endonuclease/exonuclease/phosphatase"/>
    <property type="match status" value="1"/>
</dbReference>
<keyword evidence="3" id="KW-1185">Reference proteome</keyword>
<keyword evidence="2" id="KW-0808">Transferase</keyword>
<dbReference type="EMBL" id="BGPR01008582">
    <property type="protein sequence ID" value="GBN34709.1"/>
    <property type="molecule type" value="Genomic_DNA"/>
</dbReference>
<dbReference type="PROSITE" id="PS50878">
    <property type="entry name" value="RT_POL"/>
    <property type="match status" value="1"/>
</dbReference>
<dbReference type="InterPro" id="IPR036691">
    <property type="entry name" value="Endo/exonu/phosph_ase_sf"/>
</dbReference>
<dbReference type="SUPFAM" id="SSF56219">
    <property type="entry name" value="DNase I-like"/>
    <property type="match status" value="1"/>
</dbReference>
<organism evidence="2 3">
    <name type="scientific">Araneus ventricosus</name>
    <name type="common">Orbweaver spider</name>
    <name type="synonym">Epeira ventricosa</name>
    <dbReference type="NCBI Taxonomy" id="182803"/>
    <lineage>
        <taxon>Eukaryota</taxon>
        <taxon>Metazoa</taxon>
        <taxon>Ecdysozoa</taxon>
        <taxon>Arthropoda</taxon>
        <taxon>Chelicerata</taxon>
        <taxon>Arachnida</taxon>
        <taxon>Araneae</taxon>
        <taxon>Araneomorphae</taxon>
        <taxon>Entelegynae</taxon>
        <taxon>Araneoidea</taxon>
        <taxon>Araneidae</taxon>
        <taxon>Araneus</taxon>
    </lineage>
</organism>
<keyword evidence="2" id="KW-0695">RNA-directed DNA polymerase</keyword>
<proteinExistence type="predicted"/>
<dbReference type="CDD" id="cd01650">
    <property type="entry name" value="RT_nLTR_like"/>
    <property type="match status" value="1"/>
</dbReference>
<dbReference type="InterPro" id="IPR005135">
    <property type="entry name" value="Endo/exonuclease/phosphatase"/>
</dbReference>
<dbReference type="Proteomes" id="UP000499080">
    <property type="component" value="Unassembled WGS sequence"/>
</dbReference>
<dbReference type="PANTHER" id="PTHR36688:SF2">
    <property type="entry name" value="ENDONUCLEASE_EXONUCLEASE_PHOSPHATASE DOMAIN-CONTAINING PROTEIN"/>
    <property type="match status" value="1"/>
</dbReference>
<accession>A0A4Y2N7P5</accession>
<dbReference type="GO" id="GO:0003964">
    <property type="term" value="F:RNA-directed DNA polymerase activity"/>
    <property type="evidence" value="ECO:0007669"/>
    <property type="project" value="UniProtKB-KW"/>
</dbReference>
<dbReference type="InterPro" id="IPR000477">
    <property type="entry name" value="RT_dom"/>
</dbReference>
<gene>
    <name evidence="2" type="primary">X-elementORF2_875</name>
    <name evidence="2" type="ORF">AVEN_209360_1</name>
</gene>
<evidence type="ECO:0000313" key="3">
    <source>
        <dbReference type="Proteomes" id="UP000499080"/>
    </source>
</evidence>
<feature type="domain" description="Reverse transcriptase" evidence="1">
    <location>
        <begin position="479"/>
        <end position="626"/>
    </location>
</feature>
<evidence type="ECO:0000259" key="1">
    <source>
        <dbReference type="PROSITE" id="PS50878"/>
    </source>
</evidence>
<dbReference type="Pfam" id="PF14529">
    <property type="entry name" value="Exo_endo_phos_2"/>
    <property type="match status" value="1"/>
</dbReference>
<dbReference type="AlphaFoldDB" id="A0A4Y2N7P5"/>
<sequence length="626" mass="72513">MAIDLTSWNCHGLRAHIDDLKSIINKYQPVCIGLQETYLAPGADIKITNYNIIRKDNIHSSHATGGVALMFLQSFPCKPVPLNTMIQAVAIQIHVGILFTICTIYLPPNQTIYQNELDNLLGQLPAPFILLGDMNGHSCLWGSSDTNSRGLQIEKLIFDHNLCILNDNSKTYFHSINRTFHTIDLAICSPSILTRWDFTVDENLYNSDHFPIILKYFDISVRIPRRPQRFIFDKANWQLFTLYSELNPDMVQMDDIDSATETVTKHILEAAERSIPKTSGKFPKQWRPWWDEKYAEACKKLNKAWNYFRRYPTTNYYVAFKEAKAVARRIKRQNKRNTFQNYVSSIQNNTKSKVMWEKVRKLLGTYKMGHSVSILNFNGQIISDIERIADTLGESFAKISSEETYPQEFIKYKRSEEKKNLSFRSSSKETYNGPFALHELKIALSKSHPTSPGPDKIHSNLLKNLSESSLRVLLILFNRIWLEEYFPVTWRKAVVIPIPKPGKDPQMPTSYRPIALTSCLCKLMERMVNARLVHVLEENGFLLNFQSGFRYGRGTIDNVLMLETAIRDAFVTKKHLVSVFFDMDKAYDRTWRYGILKDMYNMGFRGKLPIFIKKFFNDKNISSTHR</sequence>
<keyword evidence="2" id="KW-0548">Nucleotidyltransferase</keyword>
<dbReference type="PANTHER" id="PTHR36688">
    <property type="entry name" value="ENDO/EXONUCLEASE/PHOSPHATASE DOMAIN-CONTAINING PROTEIN"/>
    <property type="match status" value="1"/>
</dbReference>
<dbReference type="Pfam" id="PF00078">
    <property type="entry name" value="RVT_1"/>
    <property type="match status" value="1"/>
</dbReference>
<name>A0A4Y2N7P5_ARAVE</name>
<comment type="caution">
    <text evidence="2">The sequence shown here is derived from an EMBL/GenBank/DDBJ whole genome shotgun (WGS) entry which is preliminary data.</text>
</comment>
<dbReference type="OrthoDB" id="6472886at2759"/>
<dbReference type="InterPro" id="IPR052560">
    <property type="entry name" value="RdDP_mobile_element"/>
</dbReference>